<gene>
    <name evidence="5" type="ORF">F0P96_13805</name>
</gene>
<comment type="similarity">
    <text evidence="1 4">Belongs to the UDP-glucose/GDP-mannose dehydrogenase family.</text>
</comment>
<evidence type="ECO:0000256" key="4">
    <source>
        <dbReference type="PIRNR" id="PIRNR000124"/>
    </source>
</evidence>
<dbReference type="SUPFAM" id="SSF48179">
    <property type="entry name" value="6-phosphogluconate dehydrogenase C-terminal domain-like"/>
    <property type="match status" value="1"/>
</dbReference>
<dbReference type="AlphaFoldDB" id="A0A7L4ZZW3"/>
<dbReference type="Gene3D" id="3.40.50.720">
    <property type="entry name" value="NAD(P)-binding Rossmann-like Domain"/>
    <property type="match status" value="2"/>
</dbReference>
<proteinExistence type="inferred from homology"/>
<evidence type="ECO:0000313" key="5">
    <source>
        <dbReference type="EMBL" id="KAA9331322.1"/>
    </source>
</evidence>
<sequence length="431" mass="47834">MYEQLLTKEAKLAVIGLGYVGLPIALEFARKISVIGFDINAQRVAMMQNRQDPSGELEAEAFDGCDITFTDSLDVLREARFFIVAVPTPIDEHAMPDLKPLIGASTSVGKVLKAGDYVVYESTVYPGCTEDDCIPILERESGLKFPTDFKVGYSPERINPGDKEHTLSRIVKVVSGCDEESLEEIAKTYELVVSAGVHRASSIKVAEAAKIIENTQRDVNIALMNELSMIFDRMSINTFEVLEAAGTKWNFLKFSPGLVGGHCIGVDPYYLTYKAKELGYDAKVILSGRTTNDGMGAYIARKTVQMMIKQGKDVAKSHVLVMGATFKENVEDIRNSKVADVITELKNFSVNVDIVDPHADSDELHHEYGFRLTPEDQMRTDYDAVVVAVSHKPYTEKDEAYFKSITAPNAVLVDVKGMFRNKMADLHYWSL</sequence>
<reference evidence="5 6" key="1">
    <citation type="submission" date="2019-09" db="EMBL/GenBank/DDBJ databases">
        <title>Genome sequence of Hymenobacter sp. M3.</title>
        <authorList>
            <person name="Srinivasan S."/>
        </authorList>
    </citation>
    <scope>NUCLEOTIDE SEQUENCE [LARGE SCALE GENOMIC DNA]</scope>
    <source>
        <strain evidence="5 6">M3</strain>
    </source>
</reference>
<dbReference type="SMART" id="SM00984">
    <property type="entry name" value="UDPG_MGDP_dh_C"/>
    <property type="match status" value="1"/>
</dbReference>
<dbReference type="Pfam" id="PF03720">
    <property type="entry name" value="UDPG_MGDP_dh_C"/>
    <property type="match status" value="1"/>
</dbReference>
<dbReference type="RefSeq" id="WP_151079499.1">
    <property type="nucleotide sequence ID" value="NZ_CP047647.1"/>
</dbReference>
<dbReference type="GO" id="GO:0051287">
    <property type="term" value="F:NAD binding"/>
    <property type="evidence" value="ECO:0007669"/>
    <property type="project" value="InterPro"/>
</dbReference>
<dbReference type="Pfam" id="PF03721">
    <property type="entry name" value="UDPG_MGDP_dh_N"/>
    <property type="match status" value="1"/>
</dbReference>
<evidence type="ECO:0000256" key="3">
    <source>
        <dbReference type="ARBA" id="ARBA00023027"/>
    </source>
</evidence>
<evidence type="ECO:0000256" key="2">
    <source>
        <dbReference type="ARBA" id="ARBA00023002"/>
    </source>
</evidence>
<dbReference type="Proteomes" id="UP000326380">
    <property type="component" value="Unassembled WGS sequence"/>
</dbReference>
<dbReference type="InterPro" id="IPR036291">
    <property type="entry name" value="NAD(P)-bd_dom_sf"/>
</dbReference>
<dbReference type="Pfam" id="PF00984">
    <property type="entry name" value="UDPG_MGDP_dh"/>
    <property type="match status" value="1"/>
</dbReference>
<organism evidence="5 6">
    <name type="scientific">Hymenobacter busanensis</name>
    <dbReference type="NCBI Taxonomy" id="2607656"/>
    <lineage>
        <taxon>Bacteria</taxon>
        <taxon>Pseudomonadati</taxon>
        <taxon>Bacteroidota</taxon>
        <taxon>Cytophagia</taxon>
        <taxon>Cytophagales</taxon>
        <taxon>Hymenobacteraceae</taxon>
        <taxon>Hymenobacter</taxon>
    </lineage>
</organism>
<dbReference type="PANTHER" id="PTHR43491:SF2">
    <property type="entry name" value="UDP-N-ACETYL-D-MANNOSAMINE DEHYDROGENASE"/>
    <property type="match status" value="1"/>
</dbReference>
<dbReference type="InterPro" id="IPR014027">
    <property type="entry name" value="UDP-Glc/GDP-Man_DH_C"/>
</dbReference>
<evidence type="ECO:0000256" key="1">
    <source>
        <dbReference type="ARBA" id="ARBA00006601"/>
    </source>
</evidence>
<dbReference type="SUPFAM" id="SSF52413">
    <property type="entry name" value="UDP-glucose/GDP-mannose dehydrogenase C-terminal domain"/>
    <property type="match status" value="1"/>
</dbReference>
<protein>
    <submittedName>
        <fullName evidence="5">Nucleotide sugar dehydrogenase</fullName>
    </submittedName>
</protein>
<evidence type="ECO:0000313" key="6">
    <source>
        <dbReference type="Proteomes" id="UP000326380"/>
    </source>
</evidence>
<dbReference type="SUPFAM" id="SSF51735">
    <property type="entry name" value="NAD(P)-binding Rossmann-fold domains"/>
    <property type="match status" value="1"/>
</dbReference>
<dbReference type="InterPro" id="IPR017476">
    <property type="entry name" value="UDP-Glc/GDP-Man"/>
</dbReference>
<dbReference type="InterPro" id="IPR036220">
    <property type="entry name" value="UDP-Glc/GDP-Man_DH_C_sf"/>
</dbReference>
<dbReference type="GO" id="GO:0000271">
    <property type="term" value="P:polysaccharide biosynthetic process"/>
    <property type="evidence" value="ECO:0007669"/>
    <property type="project" value="InterPro"/>
</dbReference>
<accession>A0A7L4ZZW3</accession>
<keyword evidence="2" id="KW-0560">Oxidoreductase</keyword>
<dbReference type="PIRSF" id="PIRSF500136">
    <property type="entry name" value="UDP_ManNAc_DH"/>
    <property type="match status" value="1"/>
</dbReference>
<dbReference type="GO" id="GO:0016616">
    <property type="term" value="F:oxidoreductase activity, acting on the CH-OH group of donors, NAD or NADP as acceptor"/>
    <property type="evidence" value="ECO:0007669"/>
    <property type="project" value="InterPro"/>
</dbReference>
<dbReference type="InterPro" id="IPR008927">
    <property type="entry name" value="6-PGluconate_DH-like_C_sf"/>
</dbReference>
<dbReference type="InterPro" id="IPR028359">
    <property type="entry name" value="UDP_ManNAc/GlcNAc_DH"/>
</dbReference>
<dbReference type="GO" id="GO:0016628">
    <property type="term" value="F:oxidoreductase activity, acting on the CH-CH group of donors, NAD or NADP as acceptor"/>
    <property type="evidence" value="ECO:0007669"/>
    <property type="project" value="InterPro"/>
</dbReference>
<dbReference type="NCBIfam" id="TIGR03026">
    <property type="entry name" value="NDP-sugDHase"/>
    <property type="match status" value="1"/>
</dbReference>
<comment type="caution">
    <text evidence="5">The sequence shown here is derived from an EMBL/GenBank/DDBJ whole genome shotgun (WGS) entry which is preliminary data.</text>
</comment>
<dbReference type="PIRSF" id="PIRSF000124">
    <property type="entry name" value="UDPglc_GDPman_dh"/>
    <property type="match status" value="1"/>
</dbReference>
<keyword evidence="6" id="KW-1185">Reference proteome</keyword>
<keyword evidence="3" id="KW-0520">NAD</keyword>
<name>A0A7L4ZZW3_9BACT</name>
<dbReference type="PANTHER" id="PTHR43491">
    <property type="entry name" value="UDP-N-ACETYL-D-MANNOSAMINE DEHYDROGENASE"/>
    <property type="match status" value="1"/>
</dbReference>
<dbReference type="InterPro" id="IPR001732">
    <property type="entry name" value="UDP-Glc/GDP-Man_DH_N"/>
</dbReference>
<dbReference type="EMBL" id="VTWU01000005">
    <property type="protein sequence ID" value="KAA9331322.1"/>
    <property type="molecule type" value="Genomic_DNA"/>
</dbReference>
<dbReference type="InterPro" id="IPR014026">
    <property type="entry name" value="UDP-Glc/GDP-Man_DH_dimer"/>
</dbReference>